<feature type="domain" description="BZIP" evidence="3">
    <location>
        <begin position="417"/>
        <end position="463"/>
    </location>
</feature>
<dbReference type="SUPFAM" id="SSF57959">
    <property type="entry name" value="Leucine zipper domain"/>
    <property type="match status" value="1"/>
</dbReference>
<dbReference type="OrthoDB" id="5419235at2759"/>
<dbReference type="InterPro" id="IPR046347">
    <property type="entry name" value="bZIP_sf"/>
</dbReference>
<dbReference type="AlphaFoldDB" id="A0A9P4TZQ0"/>
<accession>A0A9P4TZQ0</accession>
<feature type="region of interest" description="Disordered" evidence="2">
    <location>
        <begin position="344"/>
        <end position="420"/>
    </location>
</feature>
<feature type="compositionally biased region" description="Polar residues" evidence="2">
    <location>
        <begin position="72"/>
        <end position="86"/>
    </location>
</feature>
<evidence type="ECO:0000313" key="4">
    <source>
        <dbReference type="EMBL" id="KAF2431137.1"/>
    </source>
</evidence>
<reference evidence="4" key="1">
    <citation type="journal article" date="2020" name="Stud. Mycol.">
        <title>101 Dothideomycetes genomes: a test case for predicting lifestyles and emergence of pathogens.</title>
        <authorList>
            <person name="Haridas S."/>
            <person name="Albert R."/>
            <person name="Binder M."/>
            <person name="Bloem J."/>
            <person name="Labutti K."/>
            <person name="Salamov A."/>
            <person name="Andreopoulos B."/>
            <person name="Baker S."/>
            <person name="Barry K."/>
            <person name="Bills G."/>
            <person name="Bluhm B."/>
            <person name="Cannon C."/>
            <person name="Castanera R."/>
            <person name="Culley D."/>
            <person name="Daum C."/>
            <person name="Ezra D."/>
            <person name="Gonzalez J."/>
            <person name="Henrissat B."/>
            <person name="Kuo A."/>
            <person name="Liang C."/>
            <person name="Lipzen A."/>
            <person name="Lutzoni F."/>
            <person name="Magnuson J."/>
            <person name="Mondo S."/>
            <person name="Nolan M."/>
            <person name="Ohm R."/>
            <person name="Pangilinan J."/>
            <person name="Park H.-J."/>
            <person name="Ramirez L."/>
            <person name="Alfaro M."/>
            <person name="Sun H."/>
            <person name="Tritt A."/>
            <person name="Yoshinaga Y."/>
            <person name="Zwiers L.-H."/>
            <person name="Turgeon B."/>
            <person name="Goodwin S."/>
            <person name="Spatafora J."/>
            <person name="Crous P."/>
            <person name="Grigoriev I."/>
        </authorList>
    </citation>
    <scope>NUCLEOTIDE SEQUENCE</scope>
    <source>
        <strain evidence="4">CBS 130266</strain>
    </source>
</reference>
<organism evidence="4 5">
    <name type="scientific">Tothia fuscella</name>
    <dbReference type="NCBI Taxonomy" id="1048955"/>
    <lineage>
        <taxon>Eukaryota</taxon>
        <taxon>Fungi</taxon>
        <taxon>Dikarya</taxon>
        <taxon>Ascomycota</taxon>
        <taxon>Pezizomycotina</taxon>
        <taxon>Dothideomycetes</taxon>
        <taxon>Pleosporomycetidae</taxon>
        <taxon>Venturiales</taxon>
        <taxon>Cylindrosympodiaceae</taxon>
        <taxon>Tothia</taxon>
    </lineage>
</organism>
<evidence type="ECO:0000256" key="1">
    <source>
        <dbReference type="SAM" id="Coils"/>
    </source>
</evidence>
<gene>
    <name evidence="4" type="ORF">EJ08DRAFT_660285</name>
</gene>
<feature type="region of interest" description="Disordered" evidence="2">
    <location>
        <begin position="43"/>
        <end position="124"/>
    </location>
</feature>
<dbReference type="GO" id="GO:0003700">
    <property type="term" value="F:DNA-binding transcription factor activity"/>
    <property type="evidence" value="ECO:0007669"/>
    <property type="project" value="InterPro"/>
</dbReference>
<dbReference type="CDD" id="cd12193">
    <property type="entry name" value="bZIP_GCN4"/>
    <property type="match status" value="1"/>
</dbReference>
<name>A0A9P4TZQ0_9PEZI</name>
<sequence length="474" mass="52098">MSEGRGCEYQEARLETEFWSLRLEILVVKVWLPSDPSSLDLLSPTDKIATPSNHQQPIPTPTHPSDSAFAVLNSSTASPRHFSSPTIFDPPVTTASTNQSTWLPSPTQTSANRQQPTTQQQYYQPPQGDFVLFDQATHRQQPRRQPGPSPLGHTFNAAVNEQQFYSNSAPSSTVNIRPTQHSRPPVPLFNSNSTGNIHYQQQQHIPQTEIMNGNSFPLQTHSDMSLTQHQSDYDSSFDSLDANFGAGNLDSGDFSWDQTVSANFTAINTGASSTQTVSPKDIFGDSLGSAPPSTAFTNLTSPDMNDSPYMVDSYETSPLFQGDNDLGVESANWFPLFPETNERTAPSMERTASNLSLGGQTSSSGHSPLIMDSSNRRKSSHANSPLGGGHQRQGSVTGVNKQRRRKGPLPPIEVDPADKTALKRARNTLAARDSRQRKLDHVNLLQQRIAELEEREQQYKDTLTGFGYSGPLLE</sequence>
<dbReference type="InterPro" id="IPR004827">
    <property type="entry name" value="bZIP"/>
</dbReference>
<proteinExistence type="predicted"/>
<feature type="compositionally biased region" description="Polar residues" evidence="2">
    <location>
        <begin position="350"/>
        <end position="366"/>
    </location>
</feature>
<feature type="compositionally biased region" description="Low complexity" evidence="2">
    <location>
        <begin position="114"/>
        <end position="124"/>
    </location>
</feature>
<evidence type="ECO:0000256" key="2">
    <source>
        <dbReference type="SAM" id="MobiDB-lite"/>
    </source>
</evidence>
<protein>
    <recommendedName>
        <fullName evidence="3">BZIP domain-containing protein</fullName>
    </recommendedName>
</protein>
<evidence type="ECO:0000313" key="5">
    <source>
        <dbReference type="Proteomes" id="UP000800235"/>
    </source>
</evidence>
<comment type="caution">
    <text evidence="4">The sequence shown here is derived from an EMBL/GenBank/DDBJ whole genome shotgun (WGS) entry which is preliminary data.</text>
</comment>
<dbReference type="Pfam" id="PF00170">
    <property type="entry name" value="bZIP_1"/>
    <property type="match status" value="1"/>
</dbReference>
<keyword evidence="5" id="KW-1185">Reference proteome</keyword>
<dbReference type="Proteomes" id="UP000800235">
    <property type="component" value="Unassembled WGS sequence"/>
</dbReference>
<evidence type="ECO:0000259" key="3">
    <source>
        <dbReference type="Pfam" id="PF00170"/>
    </source>
</evidence>
<keyword evidence="1" id="KW-0175">Coiled coil</keyword>
<feature type="compositionally biased region" description="Polar residues" evidence="2">
    <location>
        <begin position="93"/>
        <end position="113"/>
    </location>
</feature>
<dbReference type="Gene3D" id="3.30.160.60">
    <property type="entry name" value="Classic Zinc Finger"/>
    <property type="match status" value="1"/>
</dbReference>
<dbReference type="EMBL" id="MU007034">
    <property type="protein sequence ID" value="KAF2431137.1"/>
    <property type="molecule type" value="Genomic_DNA"/>
</dbReference>
<feature type="coiled-coil region" evidence="1">
    <location>
        <begin position="435"/>
        <end position="462"/>
    </location>
</feature>